<reference evidence="4" key="1">
    <citation type="submission" date="2023-10" db="EMBL/GenBank/DDBJ databases">
        <title>Chromosome-level genome of the transformable northern wattle, Acacia crassicarpa.</title>
        <authorList>
            <person name="Massaro I."/>
            <person name="Sinha N.R."/>
            <person name="Poethig S."/>
            <person name="Leichty A.R."/>
        </authorList>
    </citation>
    <scope>NUCLEOTIDE SEQUENCE</scope>
    <source>
        <strain evidence="4">Acra3RX</strain>
        <tissue evidence="4">Leaf</tissue>
    </source>
</reference>
<dbReference type="InterPro" id="IPR001087">
    <property type="entry name" value="GDSL"/>
</dbReference>
<evidence type="ECO:0000313" key="4">
    <source>
        <dbReference type="EMBL" id="KAK4267149.1"/>
    </source>
</evidence>
<dbReference type="Pfam" id="PF00657">
    <property type="entry name" value="Lipase_GDSL"/>
    <property type="match status" value="1"/>
</dbReference>
<dbReference type="Proteomes" id="UP001293593">
    <property type="component" value="Unassembled WGS sequence"/>
</dbReference>
<comment type="caution">
    <text evidence="4">The sequence shown here is derived from an EMBL/GenBank/DDBJ whole genome shotgun (WGS) entry which is preliminary data.</text>
</comment>
<dbReference type="InterPro" id="IPR044552">
    <property type="entry name" value="GLIP1-5/GLL25"/>
</dbReference>
<organism evidence="4 5">
    <name type="scientific">Acacia crassicarpa</name>
    <name type="common">northern wattle</name>
    <dbReference type="NCBI Taxonomy" id="499986"/>
    <lineage>
        <taxon>Eukaryota</taxon>
        <taxon>Viridiplantae</taxon>
        <taxon>Streptophyta</taxon>
        <taxon>Embryophyta</taxon>
        <taxon>Tracheophyta</taxon>
        <taxon>Spermatophyta</taxon>
        <taxon>Magnoliopsida</taxon>
        <taxon>eudicotyledons</taxon>
        <taxon>Gunneridae</taxon>
        <taxon>Pentapetalae</taxon>
        <taxon>rosids</taxon>
        <taxon>fabids</taxon>
        <taxon>Fabales</taxon>
        <taxon>Fabaceae</taxon>
        <taxon>Caesalpinioideae</taxon>
        <taxon>mimosoid clade</taxon>
        <taxon>Acacieae</taxon>
        <taxon>Acacia</taxon>
    </lineage>
</organism>
<comment type="similarity">
    <text evidence="1">Belongs to the 'GDSL' lipolytic enzyme family.</text>
</comment>
<dbReference type="PROSITE" id="PS01098">
    <property type="entry name" value="LIPASE_GDSL_SER"/>
    <property type="match status" value="1"/>
</dbReference>
<feature type="signal peptide" evidence="3">
    <location>
        <begin position="1"/>
        <end position="26"/>
    </location>
</feature>
<dbReference type="EMBL" id="JAWXYG010000007">
    <property type="protein sequence ID" value="KAK4267149.1"/>
    <property type="molecule type" value="Genomic_DNA"/>
</dbReference>
<evidence type="ECO:0000256" key="3">
    <source>
        <dbReference type="SAM" id="SignalP"/>
    </source>
</evidence>
<evidence type="ECO:0000256" key="1">
    <source>
        <dbReference type="ARBA" id="ARBA00008668"/>
    </source>
</evidence>
<dbReference type="CDD" id="cd01837">
    <property type="entry name" value="SGNH_plant_lipase_like"/>
    <property type="match status" value="1"/>
</dbReference>
<dbReference type="AlphaFoldDB" id="A0AAE1JFL6"/>
<dbReference type="PANTHER" id="PTHR45966">
    <property type="entry name" value="GDSL-LIKE LIPASE/ACYLHYDROLASE"/>
    <property type="match status" value="1"/>
</dbReference>
<sequence length="369" mass="41453">MGSLRIFTYSMVFYAIVSIQMTCCQSKVCLPEKQAPLFVFGDSLFDAGNNNYINTDASAQANFGPYGETFFKYPTGRFCDGRAIPDFIAEYAKLPLPLPNLHPASSLDNYIFGVNFASGGSGALVETSQGMFVDLKTQVRYYKNVRDVLRKKLGNEEAKSLLSRSVNLFSVGSNDYGARFVSNISVLQRYSKQQFVDIVIGNITEAIKDIYNLGGRKFAFVNIGPIGCSPGIRFQVKGYECNKDMTESATLHNAEFPRMLQKLHKQLVGFKYSVFDFHTSLSQLMNYPSKYGFKEGQRACCGGGAYRGDDSCGGKRGIKNYELCENVNDYLFFDSLHPTDRANQYFSNLMWSANLTFNKPYNMKQLFEL</sequence>
<dbReference type="SUPFAM" id="SSF52266">
    <property type="entry name" value="SGNH hydrolase"/>
    <property type="match status" value="1"/>
</dbReference>
<dbReference type="InterPro" id="IPR008265">
    <property type="entry name" value="Lipase_GDSL_AS"/>
</dbReference>
<dbReference type="InterPro" id="IPR036514">
    <property type="entry name" value="SGNH_hydro_sf"/>
</dbReference>
<proteinExistence type="inferred from homology"/>
<accession>A0AAE1JFL6</accession>
<protein>
    <submittedName>
        <fullName evidence="4">Uncharacterized protein</fullName>
    </submittedName>
</protein>
<dbReference type="InterPro" id="IPR035669">
    <property type="entry name" value="SGNH_plant_lipase-like"/>
</dbReference>
<feature type="chain" id="PRO_5042184520" evidence="3">
    <location>
        <begin position="27"/>
        <end position="369"/>
    </location>
</feature>
<name>A0AAE1JFL6_9FABA</name>
<dbReference type="Gene3D" id="3.40.50.1110">
    <property type="entry name" value="SGNH hydrolase"/>
    <property type="match status" value="1"/>
</dbReference>
<dbReference type="GO" id="GO:0006629">
    <property type="term" value="P:lipid metabolic process"/>
    <property type="evidence" value="ECO:0007669"/>
    <property type="project" value="InterPro"/>
</dbReference>
<evidence type="ECO:0000313" key="5">
    <source>
        <dbReference type="Proteomes" id="UP001293593"/>
    </source>
</evidence>
<keyword evidence="2 3" id="KW-0732">Signal</keyword>
<keyword evidence="5" id="KW-1185">Reference proteome</keyword>
<dbReference type="PANTHER" id="PTHR45966:SF34">
    <property type="entry name" value="GDSL-LIKE LIPASE_ACYLHYDROLASE"/>
    <property type="match status" value="1"/>
</dbReference>
<dbReference type="GO" id="GO:0016298">
    <property type="term" value="F:lipase activity"/>
    <property type="evidence" value="ECO:0007669"/>
    <property type="project" value="InterPro"/>
</dbReference>
<gene>
    <name evidence="4" type="ORF">QN277_023972</name>
</gene>
<evidence type="ECO:0000256" key="2">
    <source>
        <dbReference type="ARBA" id="ARBA00022729"/>
    </source>
</evidence>